<feature type="domain" description="PiggyBac transposable element-derived protein" evidence="1">
    <location>
        <begin position="28"/>
        <end position="76"/>
    </location>
</feature>
<organism evidence="2 3">
    <name type="scientific">Ignelater luminosus</name>
    <name type="common">Cucubano</name>
    <name type="synonym">Pyrophorus luminosus</name>
    <dbReference type="NCBI Taxonomy" id="2038154"/>
    <lineage>
        <taxon>Eukaryota</taxon>
        <taxon>Metazoa</taxon>
        <taxon>Ecdysozoa</taxon>
        <taxon>Arthropoda</taxon>
        <taxon>Hexapoda</taxon>
        <taxon>Insecta</taxon>
        <taxon>Pterygota</taxon>
        <taxon>Neoptera</taxon>
        <taxon>Endopterygota</taxon>
        <taxon>Coleoptera</taxon>
        <taxon>Polyphaga</taxon>
        <taxon>Elateriformia</taxon>
        <taxon>Elateroidea</taxon>
        <taxon>Elateridae</taxon>
        <taxon>Agrypninae</taxon>
        <taxon>Pyrophorini</taxon>
        <taxon>Ignelater</taxon>
    </lineage>
</organism>
<dbReference type="AlphaFoldDB" id="A0A8K0CBV1"/>
<evidence type="ECO:0000313" key="2">
    <source>
        <dbReference type="EMBL" id="KAF2880810.1"/>
    </source>
</evidence>
<evidence type="ECO:0000259" key="1">
    <source>
        <dbReference type="Pfam" id="PF13843"/>
    </source>
</evidence>
<keyword evidence="3" id="KW-1185">Reference proteome</keyword>
<dbReference type="Pfam" id="PF13843">
    <property type="entry name" value="DDE_Tnp_1_7"/>
    <property type="match status" value="1"/>
</dbReference>
<name>A0A8K0CBV1_IGNLU</name>
<accession>A0A8K0CBV1</accession>
<protein>
    <recommendedName>
        <fullName evidence="1">PiggyBac transposable element-derived protein domain-containing protein</fullName>
    </recommendedName>
</protein>
<gene>
    <name evidence="2" type="ORF">ILUMI_25367</name>
</gene>
<dbReference type="InterPro" id="IPR029526">
    <property type="entry name" value="PGBD"/>
</dbReference>
<evidence type="ECO:0000313" key="3">
    <source>
        <dbReference type="Proteomes" id="UP000801492"/>
    </source>
</evidence>
<sequence length="77" mass="8920">MVPGVIEIHQIDSDDDEDEDSKVGIRDFLLFWTLEIISDITEQTNLYARRDKNDHSFMVTEEDICQFLGLILISGYP</sequence>
<comment type="caution">
    <text evidence="2">The sequence shown here is derived from an EMBL/GenBank/DDBJ whole genome shotgun (WGS) entry which is preliminary data.</text>
</comment>
<dbReference type="Proteomes" id="UP000801492">
    <property type="component" value="Unassembled WGS sequence"/>
</dbReference>
<reference evidence="2" key="1">
    <citation type="submission" date="2019-08" db="EMBL/GenBank/DDBJ databases">
        <title>The genome of the North American firefly Photinus pyralis.</title>
        <authorList>
            <consortium name="Photinus pyralis genome working group"/>
            <person name="Fallon T.R."/>
            <person name="Sander Lower S.E."/>
            <person name="Weng J.-K."/>
        </authorList>
    </citation>
    <scope>NUCLEOTIDE SEQUENCE</scope>
    <source>
        <strain evidence="2">TRF0915ILg1</strain>
        <tissue evidence="2">Whole body</tissue>
    </source>
</reference>
<proteinExistence type="predicted"/>
<dbReference type="EMBL" id="VTPC01090904">
    <property type="protein sequence ID" value="KAF2880810.1"/>
    <property type="molecule type" value="Genomic_DNA"/>
</dbReference>